<keyword evidence="1" id="KW-0812">Transmembrane</keyword>
<protein>
    <submittedName>
        <fullName evidence="3">DUF4422 domain-containing protein</fullName>
    </submittedName>
</protein>
<reference evidence="3" key="1">
    <citation type="submission" date="2019-04" db="EMBL/GenBank/DDBJ databases">
        <authorList>
            <consortium name="NARMS: The National Antimicrobial Resistance Monitoring System"/>
        </authorList>
    </citation>
    <scope>NUCLEOTIDE SEQUENCE</scope>
    <source>
        <strain evidence="3">FSIS21924018</strain>
    </source>
</reference>
<evidence type="ECO:0000259" key="2">
    <source>
        <dbReference type="Pfam" id="PF14393"/>
    </source>
</evidence>
<evidence type="ECO:0000313" key="3">
    <source>
        <dbReference type="EMBL" id="EAJ9626507.1"/>
    </source>
</evidence>
<gene>
    <name evidence="3" type="ORF">FAD02_01730</name>
</gene>
<name>A0A5T0J4X4_CAMJU</name>
<keyword evidence="1" id="KW-1133">Transmembrane helix</keyword>
<evidence type="ECO:0000256" key="1">
    <source>
        <dbReference type="SAM" id="Phobius"/>
    </source>
</evidence>
<comment type="caution">
    <text evidence="3">The sequence shown here is derived from an EMBL/GenBank/DDBJ whole genome shotgun (WGS) entry which is preliminary data.</text>
</comment>
<sequence>MKEKKENQNPSIKILVGYHKPAELLKDDILTPIHLGRVLATEASKDGSISRDDYEWMCKNMIGDDTGDNISHLNRYFCELTGIYWAWKNYDKLGNPDYIGFMHYRRQFIFDESKVENLSIHENGWPWVIRTSQDQFPSYNKHDILKHLDDGCIDMFISKFFELNSPFNDNFYKFDTIEDWYPGEKLFIQNRNLTIGHYLYKYILDTSAEFSEYKSLANKYFLECGYYPCNVFILKKEVFFEYCNFLFKLLFIVYEILEKNLKIRNLHEARELGYCAEFISTVFFLKKIKEGKKYKELYLFWNDGIFLNYDSFYVGAEDRVKRHLSYQVGNLIIQDVKTPKILILPFKIFFLCLKYFILKIAYQKFIKKYPELKPPKLDNYFDYQKAVVIQNYFSYKLGNNLLKNPLKLVVLVCKNFKTIVISRRKFEL</sequence>
<proteinExistence type="predicted"/>
<dbReference type="RefSeq" id="WP_063674775.1">
    <property type="nucleotide sequence ID" value="NZ_AP028380.1"/>
</dbReference>
<feature type="transmembrane region" description="Helical" evidence="1">
    <location>
        <begin position="341"/>
        <end position="358"/>
    </location>
</feature>
<dbReference type="AlphaFoldDB" id="A0A5T0J4X4"/>
<keyword evidence="1" id="KW-0472">Membrane</keyword>
<accession>A0A5T0J4X4</accession>
<feature type="domain" description="DUF4422" evidence="2">
    <location>
        <begin position="13"/>
        <end position="286"/>
    </location>
</feature>
<dbReference type="Pfam" id="PF14393">
    <property type="entry name" value="DUF4422"/>
    <property type="match status" value="1"/>
</dbReference>
<dbReference type="InterPro" id="IPR025536">
    <property type="entry name" value="DUF4422"/>
</dbReference>
<organism evidence="3">
    <name type="scientific">Campylobacter jejuni</name>
    <dbReference type="NCBI Taxonomy" id="197"/>
    <lineage>
        <taxon>Bacteria</taxon>
        <taxon>Pseudomonadati</taxon>
        <taxon>Campylobacterota</taxon>
        <taxon>Epsilonproteobacteria</taxon>
        <taxon>Campylobacterales</taxon>
        <taxon>Campylobacteraceae</taxon>
        <taxon>Campylobacter</taxon>
    </lineage>
</organism>
<dbReference type="EMBL" id="AACCJP010000002">
    <property type="protein sequence ID" value="EAJ9626507.1"/>
    <property type="molecule type" value="Genomic_DNA"/>
</dbReference>